<keyword evidence="9" id="KW-1185">Reference proteome</keyword>
<evidence type="ECO:0000256" key="1">
    <source>
        <dbReference type="ARBA" id="ARBA00004651"/>
    </source>
</evidence>
<dbReference type="Proteomes" id="UP000236569">
    <property type="component" value="Unassembled WGS sequence"/>
</dbReference>
<dbReference type="CDD" id="cd01949">
    <property type="entry name" value="GGDEF"/>
    <property type="match status" value="1"/>
</dbReference>
<dbReference type="InterPro" id="IPR050469">
    <property type="entry name" value="Diguanylate_Cyclase"/>
</dbReference>
<evidence type="ECO:0000256" key="5">
    <source>
        <dbReference type="ARBA" id="ARBA00023136"/>
    </source>
</evidence>
<accession>A0A2I9DKW0</accession>
<dbReference type="NCBIfam" id="TIGR00254">
    <property type="entry name" value="GGDEF"/>
    <property type="match status" value="1"/>
</dbReference>
<dbReference type="GO" id="GO:0005886">
    <property type="term" value="C:plasma membrane"/>
    <property type="evidence" value="ECO:0007669"/>
    <property type="project" value="UniProtKB-SubCell"/>
</dbReference>
<comment type="caution">
    <text evidence="8">The sequence shown here is derived from an EMBL/GenBank/DDBJ whole genome shotgun (WGS) entry which is preliminary data.</text>
</comment>
<evidence type="ECO:0000256" key="3">
    <source>
        <dbReference type="ARBA" id="ARBA00022692"/>
    </source>
</evidence>
<dbReference type="GO" id="GO:0071555">
    <property type="term" value="P:cell wall organization"/>
    <property type="evidence" value="ECO:0007669"/>
    <property type="project" value="InterPro"/>
</dbReference>
<dbReference type="GO" id="GO:0052621">
    <property type="term" value="F:diguanylate cyclase activity"/>
    <property type="evidence" value="ECO:0007669"/>
    <property type="project" value="TreeGrafter"/>
</dbReference>
<organism evidence="8 9">
    <name type="scientific">Deinococcus aerius</name>
    <dbReference type="NCBI Taxonomy" id="200253"/>
    <lineage>
        <taxon>Bacteria</taxon>
        <taxon>Thermotogati</taxon>
        <taxon>Deinococcota</taxon>
        <taxon>Deinococci</taxon>
        <taxon>Deinococcales</taxon>
        <taxon>Deinococcaceae</taxon>
        <taxon>Deinococcus</taxon>
    </lineage>
</organism>
<dbReference type="AlphaFoldDB" id="A0A2I9DKW0"/>
<evidence type="ECO:0000313" key="8">
    <source>
        <dbReference type="EMBL" id="GBF05541.1"/>
    </source>
</evidence>
<dbReference type="Gene3D" id="3.30.70.270">
    <property type="match status" value="1"/>
</dbReference>
<comment type="subcellular location">
    <subcellularLocation>
        <location evidence="1">Cell membrane</location>
        <topology evidence="1">Multi-pass membrane protein</topology>
    </subcellularLocation>
</comment>
<evidence type="ECO:0000256" key="6">
    <source>
        <dbReference type="SAM" id="Phobius"/>
    </source>
</evidence>
<dbReference type="Pfam" id="PF07694">
    <property type="entry name" value="5TM-5TMR_LYT"/>
    <property type="match status" value="1"/>
</dbReference>
<dbReference type="PANTHER" id="PTHR45138:SF9">
    <property type="entry name" value="DIGUANYLATE CYCLASE DGCM-RELATED"/>
    <property type="match status" value="1"/>
</dbReference>
<dbReference type="PROSITE" id="PS50887">
    <property type="entry name" value="GGDEF"/>
    <property type="match status" value="1"/>
</dbReference>
<evidence type="ECO:0000259" key="7">
    <source>
        <dbReference type="PROSITE" id="PS50887"/>
    </source>
</evidence>
<protein>
    <submittedName>
        <fullName evidence="8">Diguanylate cyclase</fullName>
    </submittedName>
</protein>
<sequence>MLSALFVNFCILVTFTSIGSLTYTGTERLHALRRALRYLVSVAGGLILIGYGIPLGEGVRVDFRHVPVALAGLFGGPLPALGVALPLALYRAWLGGDGAVGGVMGLLITAVVASIFRARFHHSRPTWRDAWAPFATFALANLSLLLVPGRGAQLFQTAYLPLTLIQGLGLLVTFAVIAVRFDSVGHSRTLHLLAYRDALTGLRNRRQFDRDLADLPADGRFHLLLLDLDDFKRLNDTLGHGFGDVVLRELGALLTAHTRSADRVYRVGGEEFGVLLHTADPEVAAGVANRLRALTRGQLGTRAGRPDWTLTFSAGLAPHVTSPSGTFGTADARLYEAKRSGRDRVVGEEASPFPVEVESAAARLDAVT</sequence>
<dbReference type="InterPro" id="IPR043128">
    <property type="entry name" value="Rev_trsase/Diguanyl_cyclase"/>
</dbReference>
<feature type="transmembrane region" description="Helical" evidence="6">
    <location>
        <begin position="99"/>
        <end position="118"/>
    </location>
</feature>
<reference evidence="9" key="1">
    <citation type="submission" date="2018-01" db="EMBL/GenBank/DDBJ databases">
        <title>Draft Genome Sequence of the Radioresistant Bacterium Deinococcus aerius TR0125, Isolated from the Higher Atmosphere above Japan.</title>
        <authorList>
            <person name="Satoh K."/>
            <person name="Arai H."/>
            <person name="Sanzen T."/>
            <person name="Kawaguchi Y."/>
            <person name="Hayashi H."/>
            <person name="Yokobori S."/>
            <person name="Yamagishi A."/>
            <person name="Oono Y."/>
            <person name="Narumi I."/>
        </authorList>
    </citation>
    <scope>NUCLEOTIDE SEQUENCE [LARGE SCALE GENOMIC DNA]</scope>
    <source>
        <strain evidence="9">TR0125</strain>
    </source>
</reference>
<evidence type="ECO:0000256" key="4">
    <source>
        <dbReference type="ARBA" id="ARBA00022989"/>
    </source>
</evidence>
<dbReference type="InterPro" id="IPR011620">
    <property type="entry name" value="Sig_transdc_His_kinase_LytS_TM"/>
</dbReference>
<keyword evidence="5 6" id="KW-0472">Membrane</keyword>
<feature type="transmembrane region" description="Helical" evidence="6">
    <location>
        <begin position="36"/>
        <end position="56"/>
    </location>
</feature>
<feature type="transmembrane region" description="Helical" evidence="6">
    <location>
        <begin position="159"/>
        <end position="179"/>
    </location>
</feature>
<keyword evidence="4 6" id="KW-1133">Transmembrane helix</keyword>
<dbReference type="InterPro" id="IPR000160">
    <property type="entry name" value="GGDEF_dom"/>
</dbReference>
<dbReference type="SUPFAM" id="SSF55073">
    <property type="entry name" value="Nucleotide cyclase"/>
    <property type="match status" value="1"/>
</dbReference>
<proteinExistence type="predicted"/>
<feature type="transmembrane region" description="Helical" evidence="6">
    <location>
        <begin position="68"/>
        <end position="93"/>
    </location>
</feature>
<dbReference type="GO" id="GO:0000155">
    <property type="term" value="F:phosphorelay sensor kinase activity"/>
    <property type="evidence" value="ECO:0007669"/>
    <property type="project" value="InterPro"/>
</dbReference>
<dbReference type="InterPro" id="IPR029787">
    <property type="entry name" value="Nucleotide_cyclase"/>
</dbReference>
<dbReference type="GO" id="GO:0043709">
    <property type="term" value="P:cell adhesion involved in single-species biofilm formation"/>
    <property type="evidence" value="ECO:0007669"/>
    <property type="project" value="TreeGrafter"/>
</dbReference>
<dbReference type="GO" id="GO:1902201">
    <property type="term" value="P:negative regulation of bacterial-type flagellum-dependent cell motility"/>
    <property type="evidence" value="ECO:0007669"/>
    <property type="project" value="TreeGrafter"/>
</dbReference>
<feature type="transmembrane region" description="Helical" evidence="6">
    <location>
        <begin position="130"/>
        <end position="147"/>
    </location>
</feature>
<keyword evidence="2" id="KW-1003">Cell membrane</keyword>
<evidence type="ECO:0000256" key="2">
    <source>
        <dbReference type="ARBA" id="ARBA00022475"/>
    </source>
</evidence>
<gene>
    <name evidence="8" type="ORF">DAERI_050050</name>
</gene>
<keyword evidence="3 6" id="KW-0812">Transmembrane</keyword>
<dbReference type="OrthoDB" id="9759607at2"/>
<evidence type="ECO:0000313" key="9">
    <source>
        <dbReference type="Proteomes" id="UP000236569"/>
    </source>
</evidence>
<dbReference type="SMART" id="SM00267">
    <property type="entry name" value="GGDEF"/>
    <property type="match status" value="1"/>
</dbReference>
<dbReference type="RefSeq" id="WP_103128984.1">
    <property type="nucleotide sequence ID" value="NZ_BFAG01000005.1"/>
</dbReference>
<feature type="domain" description="GGDEF" evidence="7">
    <location>
        <begin position="219"/>
        <end position="350"/>
    </location>
</feature>
<dbReference type="Pfam" id="PF00990">
    <property type="entry name" value="GGDEF"/>
    <property type="match status" value="1"/>
</dbReference>
<dbReference type="EMBL" id="BFAG01000005">
    <property type="protein sequence ID" value="GBF05541.1"/>
    <property type="molecule type" value="Genomic_DNA"/>
</dbReference>
<dbReference type="Gene3D" id="1.10.1760.20">
    <property type="match status" value="1"/>
</dbReference>
<name>A0A2I9DKW0_9DEIO</name>
<dbReference type="PANTHER" id="PTHR45138">
    <property type="entry name" value="REGULATORY COMPONENTS OF SENSORY TRANSDUCTION SYSTEM"/>
    <property type="match status" value="1"/>
</dbReference>